<organism evidence="1 2">
    <name type="scientific">Alkalicoccobacillus gibsonii</name>
    <dbReference type="NCBI Taxonomy" id="79881"/>
    <lineage>
        <taxon>Bacteria</taxon>
        <taxon>Bacillati</taxon>
        <taxon>Bacillota</taxon>
        <taxon>Bacilli</taxon>
        <taxon>Bacillales</taxon>
        <taxon>Bacillaceae</taxon>
        <taxon>Alkalicoccobacillus</taxon>
    </lineage>
</organism>
<dbReference type="Proteomes" id="UP001418796">
    <property type="component" value="Unassembled WGS sequence"/>
</dbReference>
<sequence length="105" mass="12438">MSEKIREIHAEFFRKNATEENIIDIAKAHFLTRHAECLLFLKSETAIVFDLQIIHSTEDCKTYRFEQQDLNNIIVNVEIDGGWEFVKYIEIDDLYRNFEGEVVIL</sequence>
<evidence type="ECO:0008006" key="3">
    <source>
        <dbReference type="Google" id="ProtNLM"/>
    </source>
</evidence>
<name>A0ABU9VNN0_9BACI</name>
<gene>
    <name evidence="1" type="ORF">MKY91_20330</name>
</gene>
<comment type="caution">
    <text evidence="1">The sequence shown here is derived from an EMBL/GenBank/DDBJ whole genome shotgun (WGS) entry which is preliminary data.</text>
</comment>
<evidence type="ECO:0000313" key="1">
    <source>
        <dbReference type="EMBL" id="MEN0645515.1"/>
    </source>
</evidence>
<protein>
    <recommendedName>
        <fullName evidence="3">DUF960 domain-containing protein</fullName>
    </recommendedName>
</protein>
<evidence type="ECO:0000313" key="2">
    <source>
        <dbReference type="Proteomes" id="UP001418796"/>
    </source>
</evidence>
<dbReference type="EMBL" id="JBCITK010000002">
    <property type="protein sequence ID" value="MEN0645515.1"/>
    <property type="molecule type" value="Genomic_DNA"/>
</dbReference>
<reference evidence="1 2" key="1">
    <citation type="submission" date="2024-03" db="EMBL/GenBank/DDBJ databases">
        <title>Bacilli Hybrid Assemblies.</title>
        <authorList>
            <person name="Kovac J."/>
        </authorList>
    </citation>
    <scope>NUCLEOTIDE SEQUENCE [LARGE SCALE GENOMIC DNA]</scope>
    <source>
        <strain evidence="1 2">FSL R7-0666</strain>
    </source>
</reference>
<proteinExistence type="predicted"/>
<keyword evidence="2" id="KW-1185">Reference proteome</keyword>
<dbReference type="RefSeq" id="WP_343132183.1">
    <property type="nucleotide sequence ID" value="NZ_JBCITK010000002.1"/>
</dbReference>
<accession>A0ABU9VNN0</accession>